<evidence type="ECO:0000256" key="3">
    <source>
        <dbReference type="ARBA" id="ARBA00022729"/>
    </source>
</evidence>
<evidence type="ECO:0000256" key="4">
    <source>
        <dbReference type="ARBA" id="ARBA00022989"/>
    </source>
</evidence>
<dbReference type="Proteomes" id="UP000663866">
    <property type="component" value="Unassembled WGS sequence"/>
</dbReference>
<evidence type="ECO:0000313" key="14">
    <source>
        <dbReference type="Proteomes" id="UP000663866"/>
    </source>
</evidence>
<evidence type="ECO:0000256" key="7">
    <source>
        <dbReference type="SAM" id="MobiDB-lite"/>
    </source>
</evidence>
<dbReference type="EMBL" id="CAJNOV010016882">
    <property type="protein sequence ID" value="CAF1596925.1"/>
    <property type="molecule type" value="Genomic_DNA"/>
</dbReference>
<organism evidence="11 13">
    <name type="scientific">Rotaria magnacalcarata</name>
    <dbReference type="NCBI Taxonomy" id="392030"/>
    <lineage>
        <taxon>Eukaryota</taxon>
        <taxon>Metazoa</taxon>
        <taxon>Spiralia</taxon>
        <taxon>Gnathifera</taxon>
        <taxon>Rotifera</taxon>
        <taxon>Eurotatoria</taxon>
        <taxon>Bdelloidea</taxon>
        <taxon>Philodinida</taxon>
        <taxon>Philodinidae</taxon>
        <taxon>Rotaria</taxon>
    </lineage>
</organism>
<gene>
    <name evidence="11" type="ORF">CJN711_LOCUS34693</name>
    <name evidence="12" type="ORF">OVN521_LOCUS19614</name>
</gene>
<keyword evidence="4 8" id="KW-1133">Transmembrane helix</keyword>
<evidence type="ECO:0000313" key="13">
    <source>
        <dbReference type="Proteomes" id="UP000663855"/>
    </source>
</evidence>
<feature type="compositionally biased region" description="Acidic residues" evidence="7">
    <location>
        <begin position="74"/>
        <end position="90"/>
    </location>
</feature>
<dbReference type="PANTHER" id="PTHR46876">
    <property type="entry name" value="LOW-DENSITY LIPOPROTEIN RECEPTOR-RELATED PROTEIN 11"/>
    <property type="match status" value="1"/>
</dbReference>
<feature type="chain" id="PRO_5035608892" description="Seven cysteines N-terminal domain-containing protein" evidence="9">
    <location>
        <begin position="18"/>
        <end position="287"/>
    </location>
</feature>
<keyword evidence="14" id="KW-1185">Reference proteome</keyword>
<evidence type="ECO:0000313" key="11">
    <source>
        <dbReference type="EMBL" id="CAF1596925.1"/>
    </source>
</evidence>
<evidence type="ECO:0000259" key="10">
    <source>
        <dbReference type="SMART" id="SM00765"/>
    </source>
</evidence>
<evidence type="ECO:0000313" key="12">
    <source>
        <dbReference type="EMBL" id="CAF4078333.1"/>
    </source>
</evidence>
<feature type="signal peptide" evidence="9">
    <location>
        <begin position="1"/>
        <end position="17"/>
    </location>
</feature>
<sequence>MKIVIVILLMLISHVEQRRHDDELLELDDLLSGYRHNYRPKRPHIVDQIADDDQDTPSYDYEKPSPSRKKVLDENDDVGEESNNNDDDDDNRLIPAKTNVDDASDKSTCVSTYDVRLEQLVKVKDGAHMIRHFLVDKRTLKPNLNVQDTCMTGCCEEKTCDLAMLSEKPTNDGFKCYLFACNGSCPFASHQDYKIMIPKKDSAYYTKSIVTSSTIEASTATTPFTVVTRTKSHFRELSVILLLVFGILITISSFVLLCCYCGKSRKMGRKSKNYSVDADYLINGLYL</sequence>
<evidence type="ECO:0000256" key="9">
    <source>
        <dbReference type="SAM" id="SignalP"/>
    </source>
</evidence>
<feature type="compositionally biased region" description="Basic and acidic residues" evidence="7">
    <location>
        <begin position="60"/>
        <end position="73"/>
    </location>
</feature>
<evidence type="ECO:0000256" key="6">
    <source>
        <dbReference type="ARBA" id="ARBA00023180"/>
    </source>
</evidence>
<dbReference type="SMART" id="SM00765">
    <property type="entry name" value="MANEC"/>
    <property type="match status" value="1"/>
</dbReference>
<proteinExistence type="predicted"/>
<comment type="subcellular location">
    <subcellularLocation>
        <location evidence="1">Membrane</location>
        <topology evidence="1">Single-pass type I membrane protein</topology>
    </subcellularLocation>
</comment>
<evidence type="ECO:0000256" key="2">
    <source>
        <dbReference type="ARBA" id="ARBA00022692"/>
    </source>
</evidence>
<dbReference type="PANTHER" id="PTHR46876:SF1">
    <property type="entry name" value="LOW-DENSITY LIPOPROTEIN RECEPTOR-RELATED PROTEIN 11"/>
    <property type="match status" value="1"/>
</dbReference>
<evidence type="ECO:0000256" key="1">
    <source>
        <dbReference type="ARBA" id="ARBA00004479"/>
    </source>
</evidence>
<dbReference type="GO" id="GO:0016020">
    <property type="term" value="C:membrane"/>
    <property type="evidence" value="ECO:0007669"/>
    <property type="project" value="UniProtKB-SubCell"/>
</dbReference>
<dbReference type="EMBL" id="CAJOBG010003732">
    <property type="protein sequence ID" value="CAF4078333.1"/>
    <property type="molecule type" value="Genomic_DNA"/>
</dbReference>
<keyword evidence="5 8" id="KW-0472">Membrane</keyword>
<dbReference type="InterPro" id="IPR013980">
    <property type="entry name" value="MANSC_dom"/>
</dbReference>
<accession>A0A816AFB9</accession>
<keyword evidence="3 9" id="KW-0732">Signal</keyword>
<evidence type="ECO:0000256" key="8">
    <source>
        <dbReference type="SAM" id="Phobius"/>
    </source>
</evidence>
<comment type="caution">
    <text evidence="11">The sequence shown here is derived from an EMBL/GenBank/DDBJ whole genome shotgun (WGS) entry which is preliminary data.</text>
</comment>
<feature type="domain" description="Seven cysteines N-terminal" evidence="10">
    <location>
        <begin position="104"/>
        <end position="196"/>
    </location>
</feature>
<feature type="region of interest" description="Disordered" evidence="7">
    <location>
        <begin position="42"/>
        <end position="98"/>
    </location>
</feature>
<keyword evidence="2 8" id="KW-0812">Transmembrane</keyword>
<dbReference type="AlphaFoldDB" id="A0A816AFB9"/>
<dbReference type="InterPro" id="IPR011106">
    <property type="entry name" value="MANSC_N"/>
</dbReference>
<dbReference type="Pfam" id="PF07502">
    <property type="entry name" value="MANEC"/>
    <property type="match status" value="1"/>
</dbReference>
<feature type="transmembrane region" description="Helical" evidence="8">
    <location>
        <begin position="239"/>
        <end position="262"/>
    </location>
</feature>
<evidence type="ECO:0000256" key="5">
    <source>
        <dbReference type="ARBA" id="ARBA00023136"/>
    </source>
</evidence>
<dbReference type="Proteomes" id="UP000663855">
    <property type="component" value="Unassembled WGS sequence"/>
</dbReference>
<name>A0A816AFB9_9BILA</name>
<reference evidence="11" key="1">
    <citation type="submission" date="2021-02" db="EMBL/GenBank/DDBJ databases">
        <authorList>
            <person name="Nowell W R."/>
        </authorList>
    </citation>
    <scope>NUCLEOTIDE SEQUENCE</scope>
</reference>
<protein>
    <recommendedName>
        <fullName evidence="10">Seven cysteines N-terminal domain-containing protein</fullName>
    </recommendedName>
</protein>
<keyword evidence="6" id="KW-0325">Glycoprotein</keyword>